<name>K0PMM2_9HYPH</name>
<gene>
    <name evidence="1" type="ORF">BN77_0661</name>
</gene>
<organism evidence="1 2">
    <name type="scientific">Rhizobium mesoamericanum STM3625</name>
    <dbReference type="NCBI Taxonomy" id="1211777"/>
    <lineage>
        <taxon>Bacteria</taxon>
        <taxon>Pseudomonadati</taxon>
        <taxon>Pseudomonadota</taxon>
        <taxon>Alphaproteobacteria</taxon>
        <taxon>Hyphomicrobiales</taxon>
        <taxon>Rhizobiaceae</taxon>
        <taxon>Rhizobium/Agrobacterium group</taxon>
        <taxon>Rhizobium</taxon>
    </lineage>
</organism>
<dbReference type="Proteomes" id="UP000009319">
    <property type="component" value="Unassembled WGS sequence"/>
</dbReference>
<dbReference type="HOGENOM" id="CLU_2571447_0_0_5"/>
<protein>
    <submittedName>
        <fullName evidence="1">Uncharacterized protein</fullName>
    </submittedName>
</protein>
<comment type="caution">
    <text evidence="1">The sequence shown here is derived from an EMBL/GenBank/DDBJ whole genome shotgun (WGS) entry which is preliminary data.</text>
</comment>
<evidence type="ECO:0000313" key="2">
    <source>
        <dbReference type="Proteomes" id="UP000009319"/>
    </source>
</evidence>
<dbReference type="EMBL" id="CANI01000032">
    <property type="protein sequence ID" value="CCM77701.1"/>
    <property type="molecule type" value="Genomic_DNA"/>
</dbReference>
<keyword evidence="2" id="KW-1185">Reference proteome</keyword>
<sequence length="81" mass="9320">MLHCSRRGGGITRRHPFKPRLERLFPAVARIACHGYAYPTFDLAASVLRENWPNSSFGSLHFDDKIRHPAWAEVCFHQPDC</sequence>
<dbReference type="STRING" id="1211777.BN77_0661"/>
<proteinExistence type="predicted"/>
<evidence type="ECO:0000313" key="1">
    <source>
        <dbReference type="EMBL" id="CCM77701.1"/>
    </source>
</evidence>
<reference evidence="1 2" key="1">
    <citation type="journal article" date="2013" name="Genome Announc.">
        <title>Draft Genome Sequence of Rhizobium mesoamericanum STM3625, a Nitrogen-Fixing Symbiont of Mimosa pudica Isolated in French Guiana (South America).</title>
        <authorList>
            <person name="Moulin L."/>
            <person name="Mornico D."/>
            <person name="Melkonian R."/>
            <person name="Klonowska A."/>
        </authorList>
    </citation>
    <scope>NUCLEOTIDE SEQUENCE [LARGE SCALE GENOMIC DNA]</scope>
    <source>
        <strain evidence="1 2">STM3625</strain>
    </source>
</reference>
<accession>K0PMM2</accession>
<dbReference type="AlphaFoldDB" id="K0PMM2"/>